<protein>
    <submittedName>
        <fullName evidence="6">Glycoside hydrolase family 92 protein</fullName>
    </submittedName>
</protein>
<evidence type="ECO:0000256" key="2">
    <source>
        <dbReference type="ARBA" id="ARBA00011245"/>
    </source>
</evidence>
<dbReference type="GO" id="GO:0030246">
    <property type="term" value="F:carbohydrate binding"/>
    <property type="evidence" value="ECO:0007669"/>
    <property type="project" value="InterPro"/>
</dbReference>
<evidence type="ECO:0000256" key="1">
    <source>
        <dbReference type="ARBA" id="ARBA00001913"/>
    </source>
</evidence>
<dbReference type="FunFam" id="3.30.2080.10:FF:000001">
    <property type="entry name" value="Alpha-1,2-mannosidase subfamily"/>
    <property type="match status" value="1"/>
</dbReference>
<dbReference type="InterPro" id="IPR014718">
    <property type="entry name" value="GH-type_carb-bd"/>
</dbReference>
<dbReference type="GO" id="GO:0005975">
    <property type="term" value="P:carbohydrate metabolic process"/>
    <property type="evidence" value="ECO:0007669"/>
    <property type="project" value="InterPro"/>
</dbReference>
<evidence type="ECO:0000313" key="6">
    <source>
        <dbReference type="EMBL" id="QEC73548.1"/>
    </source>
</evidence>
<dbReference type="Gene3D" id="1.20.1050.60">
    <property type="entry name" value="alpha-1,2-mannosidase"/>
    <property type="match status" value="1"/>
</dbReference>
<sequence>MTRVFSPGWLQHVLTLGLIGLICSTQNTVQAQSTSVADYVNPMIGASTSVGDAGIYHGLGKTFPGATTPYGMVQVSPNTITGGDNGSGYSDEHTSIEGFAFTQMSGIGWYGDLGNFLVMPTTGELKTFPGKLTDPQNGYRSLYDKASEKATAGYYSVFLQKYQVKAEMTAAPHSGMLRFAFPASQLSRIQIDLARRVGGTATQEFVRVVDEHTIEGWMRCTPDGGGWGDGAGKADYTVYFYTQFSKPLKDYGVWTADIPMGISRKRASVTSDRYQKIVADAKVLKNQSSFKGKHIGFYTAFATKDKEQVLMKTGISFTSQAGAKANLAREIKGWDFDGLHRAAVDLWNKALSKIKIEGGTKEEKTVFYTALYHTMIDPRNVTDVNGQYLGGDGKVHEAKHFTKRTIFSGWDVFRSQMPLQTIINPGLVSDLINSLITLSDQTDSGYLPRWEILNAYSGCMIGNPAVSVIADAYAKGIRSYDQQKAFKYALGTVKRFDNGPSGYTPGGLSISETLEYSYADWCMSRIASAMEHREVANLYQQKSMDYKNLFDPQKGWFRPKNEDGSWQPWPAKGRLTQNYGTIESNPYQQGWFVPQDVKGMVALMGGNQKVKAELEDMFEHTPENFMWNDYYNHANEPVHHIPFLFNRVGAPWLTQKWTRKICSGAYHDNVEGLVGNEDVGQMSAWYVLAAAGIHPICPGDPRYEITSPVFSKITFKLTAPYSTGKSFTIIAKNNSKENIYIQSAKLNGKTYDKCYLMHSDIAKGGTLELVMGSTPNKSWGVVE</sequence>
<dbReference type="InterPro" id="IPR041371">
    <property type="entry name" value="GH92_N"/>
</dbReference>
<feature type="domain" description="Glycosyl hydrolase family 92" evidence="4">
    <location>
        <begin position="322"/>
        <end position="773"/>
    </location>
</feature>
<name>A0A5B8VTS4_9BACT</name>
<dbReference type="PANTHER" id="PTHR12143">
    <property type="entry name" value="PEPTIDE N-GLYCANASE PNGASE -RELATED"/>
    <property type="match status" value="1"/>
</dbReference>
<dbReference type="InterPro" id="IPR008928">
    <property type="entry name" value="6-hairpin_glycosidase_sf"/>
</dbReference>
<proteinExistence type="predicted"/>
<dbReference type="PANTHER" id="PTHR12143:SF39">
    <property type="entry name" value="SECRETED PROTEIN"/>
    <property type="match status" value="1"/>
</dbReference>
<keyword evidence="3" id="KW-0106">Calcium</keyword>
<dbReference type="Gene3D" id="2.70.98.10">
    <property type="match status" value="1"/>
</dbReference>
<evidence type="ECO:0000256" key="3">
    <source>
        <dbReference type="ARBA" id="ARBA00022837"/>
    </source>
</evidence>
<evidence type="ECO:0000313" key="7">
    <source>
        <dbReference type="Proteomes" id="UP000321291"/>
    </source>
</evidence>
<dbReference type="EMBL" id="CP042434">
    <property type="protein sequence ID" value="QEC73548.1"/>
    <property type="molecule type" value="Genomic_DNA"/>
</dbReference>
<dbReference type="OrthoDB" id="9804511at2"/>
<comment type="cofactor">
    <cofactor evidence="1">
        <name>Ca(2+)</name>
        <dbReference type="ChEBI" id="CHEBI:29108"/>
    </cofactor>
</comment>
<evidence type="ECO:0000259" key="4">
    <source>
        <dbReference type="Pfam" id="PF07971"/>
    </source>
</evidence>
<dbReference type="KEGG" id="agi:FSB73_19655"/>
<dbReference type="InterPro" id="IPR012939">
    <property type="entry name" value="Glyco_hydro_92"/>
</dbReference>
<dbReference type="SUPFAM" id="SSF48208">
    <property type="entry name" value="Six-hairpin glycosidases"/>
    <property type="match status" value="1"/>
</dbReference>
<dbReference type="GO" id="GO:0005829">
    <property type="term" value="C:cytosol"/>
    <property type="evidence" value="ECO:0007669"/>
    <property type="project" value="TreeGrafter"/>
</dbReference>
<dbReference type="GO" id="GO:0006516">
    <property type="term" value="P:glycoprotein catabolic process"/>
    <property type="evidence" value="ECO:0007669"/>
    <property type="project" value="TreeGrafter"/>
</dbReference>
<evidence type="ECO:0000259" key="5">
    <source>
        <dbReference type="Pfam" id="PF17678"/>
    </source>
</evidence>
<keyword evidence="6" id="KW-0378">Hydrolase</keyword>
<dbReference type="InterPro" id="IPR050883">
    <property type="entry name" value="PNGase"/>
</dbReference>
<feature type="domain" description="Glycosyl hydrolase family 92 N-terminal" evidence="5">
    <location>
        <begin position="39"/>
        <end position="316"/>
    </location>
</feature>
<gene>
    <name evidence="6" type="ORF">FSB73_19655</name>
</gene>
<dbReference type="Gene3D" id="3.30.2080.10">
    <property type="entry name" value="GH92 mannosidase domain"/>
    <property type="match status" value="1"/>
</dbReference>
<dbReference type="GO" id="GO:0000224">
    <property type="term" value="F:peptide-N4-(N-acetyl-beta-glucosaminyl)asparagine amidase activity"/>
    <property type="evidence" value="ECO:0007669"/>
    <property type="project" value="TreeGrafter"/>
</dbReference>
<comment type="subunit">
    <text evidence="2">Monomer.</text>
</comment>
<dbReference type="Pfam" id="PF17678">
    <property type="entry name" value="Glyco_hydro_92N"/>
    <property type="match status" value="1"/>
</dbReference>
<dbReference type="Pfam" id="PF07971">
    <property type="entry name" value="Glyco_hydro_92"/>
    <property type="match status" value="1"/>
</dbReference>
<accession>A0A5B8VTS4</accession>
<dbReference type="NCBIfam" id="TIGR01180">
    <property type="entry name" value="aman2_put"/>
    <property type="match status" value="1"/>
</dbReference>
<reference evidence="6 7" key="1">
    <citation type="journal article" date="2017" name="Int. J. Syst. Evol. Microbiol.">
        <title>Arachidicoccus ginsenosidivorans sp. nov., with ginsenoside-converting activity isolated from ginseng cultivating soil.</title>
        <authorList>
            <person name="Siddiqi M.Z."/>
            <person name="Aslam Z."/>
            <person name="Im W.T."/>
        </authorList>
    </citation>
    <scope>NUCLEOTIDE SEQUENCE [LARGE SCALE GENOMIC DNA]</scope>
    <source>
        <strain evidence="6 7">Gsoil 809</strain>
    </source>
</reference>
<dbReference type="Proteomes" id="UP000321291">
    <property type="component" value="Chromosome"/>
</dbReference>
<dbReference type="Gene3D" id="1.20.1610.10">
    <property type="entry name" value="alpha-1,2-mannosidases domains"/>
    <property type="match status" value="1"/>
</dbReference>
<organism evidence="6 7">
    <name type="scientific">Arachidicoccus ginsenosidivorans</name>
    <dbReference type="NCBI Taxonomy" id="496057"/>
    <lineage>
        <taxon>Bacteria</taxon>
        <taxon>Pseudomonadati</taxon>
        <taxon>Bacteroidota</taxon>
        <taxon>Chitinophagia</taxon>
        <taxon>Chitinophagales</taxon>
        <taxon>Chitinophagaceae</taxon>
        <taxon>Arachidicoccus</taxon>
    </lineage>
</organism>
<dbReference type="AlphaFoldDB" id="A0A5B8VTS4"/>
<dbReference type="InterPro" id="IPR005887">
    <property type="entry name" value="GH92_a_mannosidase_put"/>
</dbReference>
<dbReference type="RefSeq" id="WP_146786144.1">
    <property type="nucleotide sequence ID" value="NZ_CP042434.1"/>
</dbReference>
<keyword evidence="7" id="KW-1185">Reference proteome</keyword>